<dbReference type="KEGG" id="osg:BST96_00700"/>
<dbReference type="SMART" id="SM01003">
    <property type="entry name" value="AlaDh_PNT_N"/>
    <property type="match status" value="1"/>
</dbReference>
<evidence type="ECO:0000256" key="5">
    <source>
        <dbReference type="PIRNR" id="PIRNR000183"/>
    </source>
</evidence>
<dbReference type="Gene3D" id="3.40.50.720">
    <property type="entry name" value="NAD(P)-binding Rossmann-like Domain"/>
    <property type="match status" value="2"/>
</dbReference>
<evidence type="ECO:0000256" key="2">
    <source>
        <dbReference type="ARBA" id="ARBA00012897"/>
    </source>
</evidence>
<dbReference type="SUPFAM" id="SSF52283">
    <property type="entry name" value="Formate/glycerate dehydrogenase catalytic domain-like"/>
    <property type="match status" value="1"/>
</dbReference>
<dbReference type="GO" id="GO:0005886">
    <property type="term" value="C:plasma membrane"/>
    <property type="evidence" value="ECO:0007669"/>
    <property type="project" value="TreeGrafter"/>
</dbReference>
<gene>
    <name evidence="11" type="ORF">BST96_00700</name>
</gene>
<dbReference type="FunFam" id="3.40.50.720:FF:000049">
    <property type="entry name" value="Alanine dehydrogenase"/>
    <property type="match status" value="1"/>
</dbReference>
<evidence type="ECO:0000313" key="11">
    <source>
        <dbReference type="EMBL" id="ARN72760.1"/>
    </source>
</evidence>
<dbReference type="CDD" id="cd05305">
    <property type="entry name" value="L-AlaDH"/>
    <property type="match status" value="1"/>
</dbReference>
<keyword evidence="8" id="KW-0547">Nucleotide-binding</keyword>
<evidence type="ECO:0000259" key="9">
    <source>
        <dbReference type="SMART" id="SM01002"/>
    </source>
</evidence>
<dbReference type="OrthoDB" id="9804592at2"/>
<dbReference type="PIRSF" id="PIRSF000183">
    <property type="entry name" value="Alanine_dh"/>
    <property type="match status" value="1"/>
</dbReference>
<dbReference type="Pfam" id="PF01262">
    <property type="entry name" value="AlaDh_PNT_C"/>
    <property type="match status" value="1"/>
</dbReference>
<dbReference type="InterPro" id="IPR008143">
    <property type="entry name" value="Ala_DH/PNT_CS2"/>
</dbReference>
<feature type="binding site" evidence="7">
    <location>
        <position position="15"/>
    </location>
    <ligand>
        <name>substrate</name>
    </ligand>
</feature>
<keyword evidence="4 5" id="KW-0520">NAD</keyword>
<dbReference type="Pfam" id="PF05222">
    <property type="entry name" value="AlaDh_PNT_N"/>
    <property type="match status" value="1"/>
</dbReference>
<accession>A0A1X9N3I3</accession>
<evidence type="ECO:0000256" key="6">
    <source>
        <dbReference type="PIRSR" id="PIRSR000183-1"/>
    </source>
</evidence>
<evidence type="ECO:0000256" key="4">
    <source>
        <dbReference type="ARBA" id="ARBA00023027"/>
    </source>
</evidence>
<comment type="similarity">
    <text evidence="1 5">Belongs to the AlaDH/PNT family.</text>
</comment>
<feature type="binding site" evidence="7">
    <location>
        <position position="75"/>
    </location>
    <ligand>
        <name>substrate</name>
    </ligand>
</feature>
<evidence type="ECO:0000256" key="1">
    <source>
        <dbReference type="ARBA" id="ARBA00005689"/>
    </source>
</evidence>
<feature type="binding site" evidence="8">
    <location>
        <position position="220"/>
    </location>
    <ligand>
        <name>NAD(+)</name>
        <dbReference type="ChEBI" id="CHEBI:57540"/>
    </ligand>
</feature>
<keyword evidence="12" id="KW-1185">Reference proteome</keyword>
<proteinExistence type="inferred from homology"/>
<dbReference type="PANTHER" id="PTHR42795:SF1">
    <property type="entry name" value="ALANINE DEHYDROGENASE"/>
    <property type="match status" value="1"/>
</dbReference>
<dbReference type="InterPro" id="IPR007698">
    <property type="entry name" value="AlaDH/PNT_NAD(H)-bd"/>
</dbReference>
<feature type="binding site" evidence="8">
    <location>
        <begin position="267"/>
        <end position="270"/>
    </location>
    <ligand>
        <name>NAD(+)</name>
        <dbReference type="ChEBI" id="CHEBI:57540"/>
    </ligand>
</feature>
<dbReference type="NCBIfam" id="TIGR00518">
    <property type="entry name" value="alaDH"/>
    <property type="match status" value="1"/>
</dbReference>
<dbReference type="GO" id="GO:0000166">
    <property type="term" value="F:nucleotide binding"/>
    <property type="evidence" value="ECO:0007669"/>
    <property type="project" value="UniProtKB-KW"/>
</dbReference>
<feature type="binding site" evidence="8">
    <location>
        <position position="198"/>
    </location>
    <ligand>
        <name>NAD(+)</name>
        <dbReference type="ChEBI" id="CHEBI:57540"/>
    </ligand>
</feature>
<dbReference type="EC" id="1.4.1.1" evidence="2 5"/>
<keyword evidence="3 5" id="KW-0560">Oxidoreductase</keyword>
<dbReference type="SUPFAM" id="SSF51735">
    <property type="entry name" value="NAD(P)-binding Rossmann-fold domains"/>
    <property type="match status" value="1"/>
</dbReference>
<feature type="binding site" evidence="8">
    <location>
        <position position="134"/>
    </location>
    <ligand>
        <name>NAD(+)</name>
        <dbReference type="ChEBI" id="CHEBI:57540"/>
    </ligand>
</feature>
<reference evidence="11 12" key="1">
    <citation type="submission" date="2016-11" db="EMBL/GenBank/DDBJ databases">
        <title>Trade-off between light-utilization and light-protection in marine flavobacteria.</title>
        <authorList>
            <person name="Kumagai Y."/>
        </authorList>
    </citation>
    <scope>NUCLEOTIDE SEQUENCE [LARGE SCALE GENOMIC DNA]</scope>
    <source>
        <strain evidence="11 12">NBRC 107125</strain>
    </source>
</reference>
<dbReference type="EMBL" id="CP019343">
    <property type="protein sequence ID" value="ARN72760.1"/>
    <property type="molecule type" value="Genomic_DNA"/>
</dbReference>
<dbReference type="Proteomes" id="UP000193450">
    <property type="component" value="Chromosome"/>
</dbReference>
<dbReference type="AlphaFoldDB" id="A0A1X9N3I3"/>
<dbReference type="InterPro" id="IPR008141">
    <property type="entry name" value="Ala_DH"/>
</dbReference>
<dbReference type="InterPro" id="IPR036291">
    <property type="entry name" value="NAD(P)-bd_dom_sf"/>
</dbReference>
<dbReference type="GO" id="GO:0042853">
    <property type="term" value="P:L-alanine catabolic process"/>
    <property type="evidence" value="ECO:0007669"/>
    <property type="project" value="InterPro"/>
</dbReference>
<feature type="binding site" evidence="8">
    <location>
        <begin position="239"/>
        <end position="240"/>
    </location>
    <ligand>
        <name>NAD(+)</name>
        <dbReference type="ChEBI" id="CHEBI:57540"/>
    </ligand>
</feature>
<comment type="catalytic activity">
    <reaction evidence="5">
        <text>L-alanine + NAD(+) + H2O = pyruvate + NH4(+) + NADH + H(+)</text>
        <dbReference type="Rhea" id="RHEA:18405"/>
        <dbReference type="ChEBI" id="CHEBI:15361"/>
        <dbReference type="ChEBI" id="CHEBI:15377"/>
        <dbReference type="ChEBI" id="CHEBI:15378"/>
        <dbReference type="ChEBI" id="CHEBI:28938"/>
        <dbReference type="ChEBI" id="CHEBI:57540"/>
        <dbReference type="ChEBI" id="CHEBI:57945"/>
        <dbReference type="ChEBI" id="CHEBI:57972"/>
        <dbReference type="EC" id="1.4.1.1"/>
    </reaction>
</comment>
<protein>
    <recommendedName>
        <fullName evidence="2 5">Alanine dehydrogenase</fullName>
        <ecNumber evidence="2 5">1.4.1.1</ecNumber>
    </recommendedName>
</protein>
<dbReference type="PROSITE" id="PS00837">
    <property type="entry name" value="ALADH_PNT_2"/>
    <property type="match status" value="1"/>
</dbReference>
<dbReference type="SMART" id="SM01002">
    <property type="entry name" value="AlaDh_PNT_C"/>
    <property type="match status" value="1"/>
</dbReference>
<feature type="active site" description="Proton donor/acceptor" evidence="6">
    <location>
        <position position="96"/>
    </location>
</feature>
<dbReference type="STRING" id="716816.BST96_00700"/>
<name>A0A1X9N3I3_9GAMM</name>
<dbReference type="RefSeq" id="WP_085756848.1">
    <property type="nucleotide sequence ID" value="NZ_CP019343.1"/>
</dbReference>
<feature type="active site" description="Proton donor/acceptor" evidence="6">
    <location>
        <position position="270"/>
    </location>
</feature>
<sequence length="379" mass="39895">MLVGVPKEIKNHEYRIGMTPAGVKELVGRGHQVLVQHQGGVAVGFSDEDYRQAGAEVVDSAEEIFARSEMIVKVKEPQPIECTMLREGQTLFTYLHLAPDPGQTELLLASGATCIAYETVTDANRGLPLLAPMSEVAGRMSIQEGAYCLEKAQGGSGMLMGGVPGVEAANVLVIGGGVVGLNAARIAMGMGAKVTIMDRSLPRLKSIDELYGDRLTTLYSTTDAIEKQLALADVVIGAVLIPGAAAPKLVTREMLKLMKPGSVLVDVAIDQGGCFETSKATTHENPTYIVDGIIHYCVANMPGGVARTSTLALTNATLPYVLALADKGPCQAMAEDNHLLNGLNVYRGMVTVEAVAQALGYAYVKPEVALASGDLKQSA</sequence>
<organism evidence="11 12">
    <name type="scientific">Oceanicoccus sagamiensis</name>
    <dbReference type="NCBI Taxonomy" id="716816"/>
    <lineage>
        <taxon>Bacteria</taxon>
        <taxon>Pseudomonadati</taxon>
        <taxon>Pseudomonadota</taxon>
        <taxon>Gammaproteobacteria</taxon>
        <taxon>Cellvibrionales</taxon>
        <taxon>Spongiibacteraceae</taxon>
        <taxon>Oceanicoccus</taxon>
    </lineage>
</organism>
<feature type="domain" description="Alanine dehydrogenase/pyridine nucleotide transhydrogenase NAD(H)-binding" evidence="9">
    <location>
        <begin position="149"/>
        <end position="297"/>
    </location>
</feature>
<feature type="binding site" evidence="8">
    <location>
        <position position="203"/>
    </location>
    <ligand>
        <name>NAD(+)</name>
        <dbReference type="ChEBI" id="CHEBI:57540"/>
    </ligand>
</feature>
<dbReference type="PANTHER" id="PTHR42795">
    <property type="entry name" value="ALANINE DEHYDROGENASE"/>
    <property type="match status" value="1"/>
</dbReference>
<evidence type="ECO:0000259" key="10">
    <source>
        <dbReference type="SMART" id="SM01003"/>
    </source>
</evidence>
<evidence type="ECO:0000256" key="7">
    <source>
        <dbReference type="PIRSR" id="PIRSR000183-2"/>
    </source>
</evidence>
<feature type="domain" description="Alanine dehydrogenase/pyridine nucleotide transhydrogenase N-terminal" evidence="10">
    <location>
        <begin position="4"/>
        <end position="137"/>
    </location>
</feature>
<dbReference type="InterPro" id="IPR007886">
    <property type="entry name" value="AlaDH/PNT_N"/>
</dbReference>
<evidence type="ECO:0000256" key="8">
    <source>
        <dbReference type="PIRSR" id="PIRSR000183-3"/>
    </source>
</evidence>
<evidence type="ECO:0000256" key="3">
    <source>
        <dbReference type="ARBA" id="ARBA00023002"/>
    </source>
</evidence>
<dbReference type="GO" id="GO:0000286">
    <property type="term" value="F:alanine dehydrogenase activity"/>
    <property type="evidence" value="ECO:0007669"/>
    <property type="project" value="UniProtKB-UniRule"/>
</dbReference>
<evidence type="ECO:0000313" key="12">
    <source>
        <dbReference type="Proteomes" id="UP000193450"/>
    </source>
</evidence>
<feature type="binding site" evidence="8">
    <location>
        <begin position="298"/>
        <end position="301"/>
    </location>
    <ligand>
        <name>NAD(+)</name>
        <dbReference type="ChEBI" id="CHEBI:57540"/>
    </ligand>
</feature>